<name>A0A6J5U5W1_PRUAR</name>
<dbReference type="Proteomes" id="UP000507222">
    <property type="component" value="Unassembled WGS sequence"/>
</dbReference>
<evidence type="ECO:0008006" key="6">
    <source>
        <dbReference type="Google" id="ProtNLM"/>
    </source>
</evidence>
<feature type="domain" description="VAN3-binding protein-like auxin canalisation" evidence="2">
    <location>
        <begin position="61"/>
        <end position="282"/>
    </location>
</feature>
<dbReference type="PANTHER" id="PTHR31351">
    <property type="entry name" value="EXPRESSED PROTEIN"/>
    <property type="match status" value="1"/>
</dbReference>
<sequence>MEELPGTVRPGRSVSFKTQHQSTNTNGKLESWHRTEQCLQRKQKTFSSSSSSSRCSSSEIPQSPVHAMEFLCRSWSPSAYNFQQMFTSSDLFGSHDNWTSGKQEDKFNSGEPEEKLEIQVIDELPSQTSTRSPMISRVDDTIWMNSKHTKGWLGGKSLISIFGLQRVKKKDDIRLHTASVHAALSVTRLAAAIASVASNCKNSSIESAEDADPIIGDIVASAAALVTTVCAEAAESLGAQKTNVSSAINSGLAIQTTDDMITLTAAAATCLRGVAALKARATGNAYFPRSQNLLQVKAELSVVTPSGSRTYGWACIYSKHSQLMLSLQKKHLGFLATRKEYKILHVMEGTQEAQGQGNLSISLRSNNGNIKLLFKDETQSLVWTSSISNLLQMHN</sequence>
<evidence type="ECO:0000259" key="3">
    <source>
        <dbReference type="Pfam" id="PF08458"/>
    </source>
</evidence>
<feature type="region of interest" description="Disordered" evidence="1">
    <location>
        <begin position="1"/>
        <end position="35"/>
    </location>
</feature>
<gene>
    <name evidence="4" type="ORF">CURHAP_LOCUS18130</name>
</gene>
<dbReference type="InterPro" id="IPR008546">
    <property type="entry name" value="VAN3-bd-like_auxin_canal"/>
</dbReference>
<evidence type="ECO:0000313" key="5">
    <source>
        <dbReference type="Proteomes" id="UP000507222"/>
    </source>
</evidence>
<organism evidence="4 5">
    <name type="scientific">Prunus armeniaca</name>
    <name type="common">Apricot</name>
    <name type="synonym">Armeniaca vulgaris</name>
    <dbReference type="NCBI Taxonomy" id="36596"/>
    <lineage>
        <taxon>Eukaryota</taxon>
        <taxon>Viridiplantae</taxon>
        <taxon>Streptophyta</taxon>
        <taxon>Embryophyta</taxon>
        <taxon>Tracheophyta</taxon>
        <taxon>Spermatophyta</taxon>
        <taxon>Magnoliopsida</taxon>
        <taxon>eudicotyledons</taxon>
        <taxon>Gunneridae</taxon>
        <taxon>Pentapetalae</taxon>
        <taxon>rosids</taxon>
        <taxon>fabids</taxon>
        <taxon>Rosales</taxon>
        <taxon>Rosaceae</taxon>
        <taxon>Amygdaloideae</taxon>
        <taxon>Amygdaleae</taxon>
        <taxon>Prunus</taxon>
    </lineage>
</organism>
<dbReference type="GO" id="GO:0010087">
    <property type="term" value="P:phloem or xylem histogenesis"/>
    <property type="evidence" value="ECO:0007669"/>
    <property type="project" value="TreeGrafter"/>
</dbReference>
<reference evidence="4 5" key="1">
    <citation type="submission" date="2020-05" db="EMBL/GenBank/DDBJ databases">
        <authorList>
            <person name="Campoy J."/>
            <person name="Schneeberger K."/>
            <person name="Spophaly S."/>
        </authorList>
    </citation>
    <scope>NUCLEOTIDE SEQUENCE [LARGE SCALE GENOMIC DNA]</scope>
    <source>
        <strain evidence="4">PruArmRojPasFocal</strain>
    </source>
</reference>
<dbReference type="PANTHER" id="PTHR31351:SF30">
    <property type="entry name" value="VAN3-BINDING PROTEIN-LIKE"/>
    <property type="match status" value="1"/>
</dbReference>
<dbReference type="InterPro" id="IPR040269">
    <property type="entry name" value="VAB"/>
</dbReference>
<dbReference type="GO" id="GO:0009734">
    <property type="term" value="P:auxin-activated signaling pathway"/>
    <property type="evidence" value="ECO:0007669"/>
    <property type="project" value="TreeGrafter"/>
</dbReference>
<dbReference type="Pfam" id="PF08458">
    <property type="entry name" value="PH_2"/>
    <property type="match status" value="1"/>
</dbReference>
<feature type="domain" description="Pleckstrin-like plant" evidence="3">
    <location>
        <begin position="300"/>
        <end position="393"/>
    </location>
</feature>
<evidence type="ECO:0000259" key="2">
    <source>
        <dbReference type="Pfam" id="PF05703"/>
    </source>
</evidence>
<dbReference type="AlphaFoldDB" id="A0A6J5U5W1"/>
<dbReference type="GO" id="GO:0010305">
    <property type="term" value="P:leaf vascular tissue pattern formation"/>
    <property type="evidence" value="ECO:0007669"/>
    <property type="project" value="TreeGrafter"/>
</dbReference>
<dbReference type="EMBL" id="CAEKDK010000002">
    <property type="protein sequence ID" value="CAB4271711.1"/>
    <property type="molecule type" value="Genomic_DNA"/>
</dbReference>
<proteinExistence type="predicted"/>
<feature type="compositionally biased region" description="Polar residues" evidence="1">
    <location>
        <begin position="15"/>
        <end position="28"/>
    </location>
</feature>
<dbReference type="InterPro" id="IPR013666">
    <property type="entry name" value="PH_pln"/>
</dbReference>
<dbReference type="Pfam" id="PF05703">
    <property type="entry name" value="Auxin_canalis"/>
    <property type="match status" value="1"/>
</dbReference>
<evidence type="ECO:0000313" key="4">
    <source>
        <dbReference type="EMBL" id="CAB4271711.1"/>
    </source>
</evidence>
<accession>A0A6J5U5W1</accession>
<protein>
    <recommendedName>
        <fullName evidence="6">PH domain-containing protein</fullName>
    </recommendedName>
</protein>
<evidence type="ECO:0000256" key="1">
    <source>
        <dbReference type="SAM" id="MobiDB-lite"/>
    </source>
</evidence>